<name>A0A2K8L2E4_9PROT</name>
<organism evidence="1 2">
    <name type="scientific">Mariprofundus ferrinatatus</name>
    <dbReference type="NCBI Taxonomy" id="1921087"/>
    <lineage>
        <taxon>Bacteria</taxon>
        <taxon>Pseudomonadati</taxon>
        <taxon>Pseudomonadota</taxon>
        <taxon>Candidatius Mariprofundia</taxon>
        <taxon>Mariprofundales</taxon>
        <taxon>Mariprofundaceae</taxon>
        <taxon>Mariprofundus</taxon>
    </lineage>
</organism>
<keyword evidence="2" id="KW-1185">Reference proteome</keyword>
<dbReference type="Pfam" id="PF22612">
    <property type="entry name" value="GH113"/>
    <property type="match status" value="1"/>
</dbReference>
<dbReference type="AlphaFoldDB" id="A0A2K8L2E4"/>
<dbReference type="PROSITE" id="PS51257">
    <property type="entry name" value="PROKAR_LIPOPROTEIN"/>
    <property type="match status" value="1"/>
</dbReference>
<dbReference type="InterPro" id="IPR055151">
    <property type="entry name" value="GH113"/>
</dbReference>
<reference evidence="1 2" key="1">
    <citation type="submission" date="2016-12" db="EMBL/GenBank/DDBJ databases">
        <title>Isolation and genomic insights into novel planktonic Zetaproteobacteria from stratified waters of the Chesapeake Bay.</title>
        <authorList>
            <person name="McAllister S.M."/>
            <person name="Kato S."/>
            <person name="Chan C.S."/>
            <person name="Chiu B.K."/>
            <person name="Field E.K."/>
        </authorList>
    </citation>
    <scope>NUCLEOTIDE SEQUENCE [LARGE SCALE GENOMIC DNA]</scope>
    <source>
        <strain evidence="1 2">CP-8</strain>
    </source>
</reference>
<dbReference type="Proteomes" id="UP000231637">
    <property type="component" value="Chromosome"/>
</dbReference>
<accession>A0A2K8L2E4</accession>
<evidence type="ECO:0000313" key="2">
    <source>
        <dbReference type="Proteomes" id="UP000231637"/>
    </source>
</evidence>
<dbReference type="KEGG" id="mfn:Ga0123462_0587"/>
<dbReference type="OrthoDB" id="9803927at2"/>
<dbReference type="RefSeq" id="WP_100264916.1">
    <property type="nucleotide sequence ID" value="NZ_CP018800.1"/>
</dbReference>
<evidence type="ECO:0000313" key="1">
    <source>
        <dbReference type="EMBL" id="ATX81457.1"/>
    </source>
</evidence>
<protein>
    <recommendedName>
        <fullName evidence="3">GTA TIM-barrel-like domain-containing protein</fullName>
    </recommendedName>
</protein>
<evidence type="ECO:0008006" key="3">
    <source>
        <dbReference type="Google" id="ProtNLM"/>
    </source>
</evidence>
<proteinExistence type="predicted"/>
<dbReference type="Gene3D" id="3.20.20.80">
    <property type="entry name" value="Glycosidases"/>
    <property type="match status" value="1"/>
</dbReference>
<dbReference type="InterPro" id="IPR017853">
    <property type="entry name" value="GH"/>
</dbReference>
<sequence>MAKLAFLLGVLMALGGCAVKEGGQTASAHQAKATGQSEASEIFKKRKQARRSSFGRDELTPWRGFNALQTSRVAWDSSAARRSLMRMGAVGANAVALIPFVRQSSPYSTAVMGANNVTDAQLIAAIKSAHELGMKVVVKPQILVTGSWAGEISFTDSGQRDRWFDSYSAHIIRYARLSQSMGVEAFAIGTELSKIAKDLPWPRLISQLRREFRGVLTYAAHNVEGVERFPYWDKLDVIGISSYPSLGDMGEYDEMLAHIELNLYKLSQAVKANRRKPVWLLEVGIPSAEGASSQPWEWRSLGKGGQRTDLTMQTAAVAAWLNAIKRLQYVDGVFLWCWYSDPQAGGEENIDYTVQNKPSEIVIRQYWRN</sequence>
<dbReference type="CDD" id="cd19608">
    <property type="entry name" value="GH113_mannanase-like"/>
    <property type="match status" value="1"/>
</dbReference>
<dbReference type="EMBL" id="CP018800">
    <property type="protein sequence ID" value="ATX81457.1"/>
    <property type="molecule type" value="Genomic_DNA"/>
</dbReference>
<dbReference type="SUPFAM" id="SSF51445">
    <property type="entry name" value="(Trans)glycosidases"/>
    <property type="match status" value="1"/>
</dbReference>
<gene>
    <name evidence="1" type="ORF">Ga0123462_0587</name>
</gene>